<gene>
    <name evidence="2" type="ORF">B7G68_09570</name>
</gene>
<evidence type="ECO:0000313" key="2">
    <source>
        <dbReference type="EMBL" id="AVQ02070.1"/>
    </source>
</evidence>
<sequence>MNTAAIEQGAYARGGQGRIRSPLTVRELLTPVFYYRVEALLGFLIPVALAVIAIFMAHPIYTAQSRLLILLGDDYVFRSDLSGGAQGLSFDRAQIVQAEIQILSAKELRIQAIRKIGLARAYPSLANEPKGLDKAADQLSKDLDIVNIPQSNVIEISLQSADPQVAADLLNTLVKLYIERRRLIFEQADPSLVNAQRDQLNKRLEQVEEKLLRFSVDHGFGDYPTELTTVQTQQASLASQIQVLDQQLAARSGRVSVLSKWLKSAPPEVEISNDKGRSQQLDDLTRTLLDLQNQRRQAAARYVEGYPLIVDLDRKIAEVQAQIRAAPQQQVVAVRRGVNPVHQQLDTELADSVGDLTGLRLARGQAARDLQAVTTRLAELVQIGPEYRELMRQRSMLEDGFGELAKRAQDTGLANTLSKAKANVRIVQAADPPVKGSSGRMVLLLAGLALGVATAVAVIVISSAFSDVMITPRDVEQKLDVPVVLTVSADDKVAARRRGQPGSVSRASFLGYDDAKLLLRLLTSVAPGPGRVMQLVAANGGEGVSSLLMDLAMMAATANAKRVLFVDIEPTVEDSAIQAFAESGAKLSRVSADRIGVKGTSLHITLPMGAGSHALSETEWETFFREARRNYDVVLVDCPALERSSASLIFAPLVDMNLVVIEAEATRAAVARNMIERIEGAAGDVTGAILNKRGFYIPRAIYSWL</sequence>
<keyword evidence="1" id="KW-0812">Transmembrane</keyword>
<dbReference type="InterPro" id="IPR050445">
    <property type="entry name" value="Bact_polysacc_biosynth/exp"/>
</dbReference>
<accession>A0ABN5IUA4</accession>
<dbReference type="SUPFAM" id="SSF52540">
    <property type="entry name" value="P-loop containing nucleoside triphosphate hydrolases"/>
    <property type="match status" value="1"/>
</dbReference>
<feature type="transmembrane region" description="Helical" evidence="1">
    <location>
        <begin position="33"/>
        <end position="57"/>
    </location>
</feature>
<organism evidence="2 3">
    <name type="scientific">Caulobacter segnis</name>
    <dbReference type="NCBI Taxonomy" id="88688"/>
    <lineage>
        <taxon>Bacteria</taxon>
        <taxon>Pseudomonadati</taxon>
        <taxon>Pseudomonadota</taxon>
        <taxon>Alphaproteobacteria</taxon>
        <taxon>Caulobacterales</taxon>
        <taxon>Caulobacteraceae</taxon>
        <taxon>Caulobacter</taxon>
    </lineage>
</organism>
<keyword evidence="3" id="KW-1185">Reference proteome</keyword>
<feature type="transmembrane region" description="Helical" evidence="1">
    <location>
        <begin position="442"/>
        <end position="465"/>
    </location>
</feature>
<dbReference type="PANTHER" id="PTHR32309:SF31">
    <property type="entry name" value="CAPSULAR EXOPOLYSACCHARIDE FAMILY"/>
    <property type="match status" value="1"/>
</dbReference>
<keyword evidence="1" id="KW-0472">Membrane</keyword>
<reference evidence="2 3" key="1">
    <citation type="journal article" date="2015" name="Biotechnol. Bioeng.">
        <title>Genome sequence and phenotypic characterization of Caulobacter segnis.</title>
        <authorList>
            <person name="Patel S."/>
            <person name="Fletcher B."/>
            <person name="Scott D.C."/>
            <person name="Ely B."/>
        </authorList>
    </citation>
    <scope>NUCLEOTIDE SEQUENCE [LARGE SCALE GENOMIC DNA]</scope>
    <source>
        <strain evidence="2 3">TK0059</strain>
    </source>
</reference>
<dbReference type="EMBL" id="CP027850">
    <property type="protein sequence ID" value="AVQ02070.1"/>
    <property type="molecule type" value="Genomic_DNA"/>
</dbReference>
<dbReference type="InterPro" id="IPR027417">
    <property type="entry name" value="P-loop_NTPase"/>
</dbReference>
<protein>
    <recommendedName>
        <fullName evidence="4">Lipopolysaccharide biosynthesis protein</fullName>
    </recommendedName>
</protein>
<dbReference type="Proteomes" id="UP000240527">
    <property type="component" value="Chromosome"/>
</dbReference>
<keyword evidence="1" id="KW-1133">Transmembrane helix</keyword>
<name>A0ABN5IUA4_9CAUL</name>
<evidence type="ECO:0000256" key="1">
    <source>
        <dbReference type="SAM" id="Phobius"/>
    </source>
</evidence>
<evidence type="ECO:0000313" key="3">
    <source>
        <dbReference type="Proteomes" id="UP000240527"/>
    </source>
</evidence>
<dbReference type="RefSeq" id="WP_013078995.1">
    <property type="nucleotide sequence ID" value="NZ_CP027850.1"/>
</dbReference>
<proteinExistence type="predicted"/>
<dbReference type="PANTHER" id="PTHR32309">
    <property type="entry name" value="TYROSINE-PROTEIN KINASE"/>
    <property type="match status" value="1"/>
</dbReference>
<dbReference type="Gene3D" id="3.40.50.300">
    <property type="entry name" value="P-loop containing nucleotide triphosphate hydrolases"/>
    <property type="match status" value="1"/>
</dbReference>
<evidence type="ECO:0008006" key="4">
    <source>
        <dbReference type="Google" id="ProtNLM"/>
    </source>
</evidence>